<evidence type="ECO:0000313" key="14">
    <source>
        <dbReference type="RefSeq" id="XP_013378686.1"/>
    </source>
</evidence>
<dbReference type="PANTHER" id="PTHR11616">
    <property type="entry name" value="SODIUM/CHLORIDE DEPENDENT TRANSPORTER"/>
    <property type="match status" value="1"/>
</dbReference>
<keyword evidence="8" id="KW-0479">Metal-binding</keyword>
<evidence type="ECO:0000256" key="5">
    <source>
        <dbReference type="ARBA" id="ARBA00022989"/>
    </source>
</evidence>
<feature type="transmembrane region" description="Helical" evidence="10">
    <location>
        <begin position="559"/>
        <end position="584"/>
    </location>
</feature>
<feature type="binding site" evidence="8">
    <location>
        <position position="23"/>
    </location>
    <ligand>
        <name>Na(+)</name>
        <dbReference type="ChEBI" id="CHEBI:29101"/>
        <label>1</label>
    </ligand>
</feature>
<reference evidence="12 13" key="1">
    <citation type="submission" date="2023-09" db="UniProtKB">
        <authorList>
            <consortium name="RefSeq"/>
        </authorList>
    </citation>
    <scope>IDENTIFICATION</scope>
    <source>
        <tissue evidence="12 13">Gonads</tissue>
    </source>
</reference>
<dbReference type="GO" id="GO:0089718">
    <property type="term" value="P:amino acid import across plasma membrane"/>
    <property type="evidence" value="ECO:0007669"/>
    <property type="project" value="TreeGrafter"/>
</dbReference>
<feature type="transmembrane region" description="Helical" evidence="10">
    <location>
        <begin position="340"/>
        <end position="361"/>
    </location>
</feature>
<dbReference type="KEGG" id="lak:106150429"/>
<feature type="transmembrane region" description="Helical" evidence="10">
    <location>
        <begin position="83"/>
        <end position="102"/>
    </location>
</feature>
<evidence type="ECO:0000256" key="7">
    <source>
        <dbReference type="ARBA" id="ARBA00023180"/>
    </source>
</evidence>
<evidence type="ECO:0000256" key="2">
    <source>
        <dbReference type="ARBA" id="ARBA00006459"/>
    </source>
</evidence>
<evidence type="ECO:0000313" key="11">
    <source>
        <dbReference type="Proteomes" id="UP000085678"/>
    </source>
</evidence>
<evidence type="ECO:0000256" key="3">
    <source>
        <dbReference type="ARBA" id="ARBA00022448"/>
    </source>
</evidence>
<feature type="transmembrane region" description="Helical" evidence="10">
    <location>
        <begin position="219"/>
        <end position="241"/>
    </location>
</feature>
<dbReference type="GO" id="GO:0005886">
    <property type="term" value="C:plasma membrane"/>
    <property type="evidence" value="ECO:0007669"/>
    <property type="project" value="TreeGrafter"/>
</dbReference>
<evidence type="ECO:0000256" key="4">
    <source>
        <dbReference type="ARBA" id="ARBA00022692"/>
    </source>
</evidence>
<keyword evidence="11" id="KW-1185">Reference proteome</keyword>
<dbReference type="Proteomes" id="UP000085678">
    <property type="component" value="Unplaced"/>
</dbReference>
<organism evidence="12">
    <name type="scientific">Lingula anatina</name>
    <name type="common">Brachiopod</name>
    <name type="synonym">Lingula unguis</name>
    <dbReference type="NCBI Taxonomy" id="7574"/>
    <lineage>
        <taxon>Eukaryota</taxon>
        <taxon>Metazoa</taxon>
        <taxon>Spiralia</taxon>
        <taxon>Lophotrochozoa</taxon>
        <taxon>Brachiopoda</taxon>
        <taxon>Linguliformea</taxon>
        <taxon>Lingulata</taxon>
        <taxon>Lingulida</taxon>
        <taxon>Linguloidea</taxon>
        <taxon>Lingulidae</taxon>
        <taxon>Lingula</taxon>
    </lineage>
</organism>
<accession>A0A1S3H0I8</accession>
<feature type="disulfide bond" evidence="9">
    <location>
        <begin position="127"/>
        <end position="136"/>
    </location>
</feature>
<dbReference type="RefSeq" id="XP_013378684.1">
    <property type="nucleotide sequence ID" value="XM_013523230.2"/>
</dbReference>
<proteinExistence type="inferred from homology"/>
<evidence type="ECO:0000256" key="8">
    <source>
        <dbReference type="PIRSR" id="PIRSR600175-1"/>
    </source>
</evidence>
<evidence type="ECO:0000313" key="13">
    <source>
        <dbReference type="RefSeq" id="XP_013378685.1"/>
    </source>
</evidence>
<keyword evidence="5 10" id="KW-1133">Transmembrane helix</keyword>
<evidence type="ECO:0000256" key="6">
    <source>
        <dbReference type="ARBA" id="ARBA00023136"/>
    </source>
</evidence>
<keyword evidence="4 10" id="KW-0812">Transmembrane</keyword>
<evidence type="ECO:0000256" key="1">
    <source>
        <dbReference type="ARBA" id="ARBA00004141"/>
    </source>
</evidence>
<dbReference type="RefSeq" id="XP_013378685.1">
    <property type="nucleotide sequence ID" value="XM_013523231.2"/>
</dbReference>
<feature type="transmembrane region" description="Helical" evidence="10">
    <location>
        <begin position="248"/>
        <end position="269"/>
    </location>
</feature>
<dbReference type="Pfam" id="PF00209">
    <property type="entry name" value="SNF"/>
    <property type="match status" value="1"/>
</dbReference>
<keyword evidence="7" id="KW-0325">Glycoprotein</keyword>
<dbReference type="PROSITE" id="PS50267">
    <property type="entry name" value="NA_NEUROTRAN_SYMP_3"/>
    <property type="match status" value="1"/>
</dbReference>
<dbReference type="InterPro" id="IPR037272">
    <property type="entry name" value="SNS_sf"/>
</dbReference>
<dbReference type="SUPFAM" id="SSF161070">
    <property type="entry name" value="SNF-like"/>
    <property type="match status" value="1"/>
</dbReference>
<dbReference type="GO" id="GO:0046872">
    <property type="term" value="F:metal ion binding"/>
    <property type="evidence" value="ECO:0007669"/>
    <property type="project" value="UniProtKB-KW"/>
</dbReference>
<feature type="transmembrane region" description="Helical" evidence="10">
    <location>
        <begin position="451"/>
        <end position="470"/>
    </location>
</feature>
<feature type="transmembrane region" description="Helical" evidence="10">
    <location>
        <begin position="35"/>
        <end position="62"/>
    </location>
</feature>
<keyword evidence="3" id="KW-0813">Transport</keyword>
<sequence>MEMAEPKASWNLVQMGLASLSVVGLRSFYGVPNSILLFGASVTYWVSSVLCLLVVMVPILLVQLQLGAKTGKGVVGSIGQYFPLFKGFGISFLIWQYLVLLFDSSTMGASLYYTFASLVSPYPWEKCSNIWNTPNCKELVAVKEKVTTTTIPSLLELNLTVLDNFGSLEEVYPYSYYNVTFEFTDFPRVDHSPASEYFSNFVLEQGPVGSLNEVGLGGVSWPVAVSLIAVWFLVFLGSCFGVSAFGKIMYVIGPVVVIMFFVVLSYGHLTFDAGETWRFVNQSYRQPSSVIDAERNSGLFFKMVTTAVWNTFSLLYFTCGTISTLGKYVGFGTKSECPLYFLWVVFIGIMLVLPHNIYAFYAPYLAAYVSQFGVPVRDIHIGDVSGDALLFILLPEIFTGLRVPNVIAVLTYATITLFGLIGFVLVVVVILDHVMEALGTWLRPHPMLWRILITGIFCTVTACLSLVFSTRAGSYLYFELMPFLYSTAPLLTYFIFLNIGIAVAYVQLDLPVWSRTVIGSWFIMAFIALATANYMATMEGSGFFEHPCELLGLREMPDWICGVGTAISWIPLIGVPVGLFHSLITAPGTCCQCQLKLGALIVPDTHQRAEEQEDEMYPVGSYTPLSQQPRPPPVIEIEDKVTVF</sequence>
<keyword evidence="9" id="KW-1015">Disulfide bond</keyword>
<comment type="subcellular location">
    <subcellularLocation>
        <location evidence="1">Membrane</location>
        <topology evidence="1">Multi-pass membrane protein</topology>
    </subcellularLocation>
</comment>
<dbReference type="GeneID" id="106150429"/>
<evidence type="ECO:0000256" key="9">
    <source>
        <dbReference type="PIRSR" id="PIRSR600175-2"/>
    </source>
</evidence>
<feature type="transmembrane region" description="Helical" evidence="10">
    <location>
        <begin position="307"/>
        <end position="328"/>
    </location>
</feature>
<evidence type="ECO:0000313" key="12">
    <source>
        <dbReference type="RefSeq" id="XP_013378684.1"/>
    </source>
</evidence>
<evidence type="ECO:0000256" key="10">
    <source>
        <dbReference type="SAM" id="Phobius"/>
    </source>
</evidence>
<dbReference type="PANTHER" id="PTHR11616:SF321">
    <property type="entry name" value="SODIUM-DEPENDENT NUTRIENT AMINO ACID TRANSPORTER 1-RELATED"/>
    <property type="match status" value="1"/>
</dbReference>
<feature type="transmembrane region" description="Helical" evidence="10">
    <location>
        <begin position="518"/>
        <end position="538"/>
    </location>
</feature>
<comment type="similarity">
    <text evidence="2">Belongs to the sodium:neurotransmitter symporter (SNF) (TC 2.A.22) family.</text>
</comment>
<feature type="transmembrane region" description="Helical" evidence="10">
    <location>
        <begin position="406"/>
        <end position="431"/>
    </location>
</feature>
<dbReference type="RefSeq" id="XP_013378686.1">
    <property type="nucleotide sequence ID" value="XM_013523232.2"/>
</dbReference>
<feature type="transmembrane region" description="Helical" evidence="10">
    <location>
        <begin position="482"/>
        <end position="506"/>
    </location>
</feature>
<protein>
    <submittedName>
        <fullName evidence="12 13">Sodium- and chloride-dependent GABA transporter ine</fullName>
    </submittedName>
</protein>
<gene>
    <name evidence="12 13 14" type="primary">LOC106150429</name>
</gene>
<dbReference type="GO" id="GO:0005283">
    <property type="term" value="F:amino acid:sodium symporter activity"/>
    <property type="evidence" value="ECO:0007669"/>
    <property type="project" value="TreeGrafter"/>
</dbReference>
<name>A0A1S3H0I8_LINAN</name>
<dbReference type="InterPro" id="IPR000175">
    <property type="entry name" value="Na/ntran_symport"/>
</dbReference>
<keyword evidence="8" id="KW-0915">Sodium</keyword>
<dbReference type="AlphaFoldDB" id="A0A1S3H0I8"/>
<keyword evidence="6 10" id="KW-0472">Membrane</keyword>